<feature type="domain" description="Sialidase" evidence="2">
    <location>
        <begin position="140"/>
        <end position="231"/>
    </location>
</feature>
<dbReference type="Pfam" id="PF03781">
    <property type="entry name" value="FGE-sulfatase"/>
    <property type="match status" value="1"/>
</dbReference>
<evidence type="ECO:0000259" key="2">
    <source>
        <dbReference type="Pfam" id="PF13088"/>
    </source>
</evidence>
<comment type="caution">
    <text evidence="3">The sequence shown here is derived from an EMBL/GenBank/DDBJ whole genome shotgun (WGS) entry which is preliminary data.</text>
</comment>
<dbReference type="InterPro" id="IPR036278">
    <property type="entry name" value="Sialidase_sf"/>
</dbReference>
<dbReference type="SUPFAM" id="SSF56436">
    <property type="entry name" value="C-type lectin-like"/>
    <property type="match status" value="1"/>
</dbReference>
<evidence type="ECO:0008006" key="4">
    <source>
        <dbReference type="Google" id="ProtNLM"/>
    </source>
</evidence>
<protein>
    <recommendedName>
        <fullName evidence="4">Sialidase domain-containing protein</fullName>
    </recommendedName>
</protein>
<dbReference type="InterPro" id="IPR011040">
    <property type="entry name" value="Sialidase"/>
</dbReference>
<dbReference type="Gene3D" id="3.90.1580.10">
    <property type="entry name" value="paralog of FGE (formylglycine-generating enzyme)"/>
    <property type="match status" value="1"/>
</dbReference>
<gene>
    <name evidence="3" type="ORF">S12H4_46981</name>
</gene>
<reference evidence="3" key="1">
    <citation type="journal article" date="2014" name="Front. Microbiol.">
        <title>High frequency of phylogenetically diverse reductive dehalogenase-homologous genes in deep subseafloor sedimentary metagenomes.</title>
        <authorList>
            <person name="Kawai M."/>
            <person name="Futagami T."/>
            <person name="Toyoda A."/>
            <person name="Takaki Y."/>
            <person name="Nishi S."/>
            <person name="Hori S."/>
            <person name="Arai W."/>
            <person name="Tsubouchi T."/>
            <person name="Morono Y."/>
            <person name="Uchiyama I."/>
            <person name="Ito T."/>
            <person name="Fujiyama A."/>
            <person name="Inagaki F."/>
            <person name="Takami H."/>
        </authorList>
    </citation>
    <scope>NUCLEOTIDE SEQUENCE</scope>
    <source>
        <strain evidence="3">Expedition CK06-06</strain>
    </source>
</reference>
<dbReference type="CDD" id="cd15482">
    <property type="entry name" value="Sialidase_non-viral"/>
    <property type="match status" value="1"/>
</dbReference>
<feature type="domain" description="Sulfatase-modifying factor enzyme-like" evidence="1">
    <location>
        <begin position="2"/>
        <end position="66"/>
    </location>
</feature>
<dbReference type="InterPro" id="IPR042095">
    <property type="entry name" value="SUMF_sf"/>
</dbReference>
<dbReference type="EMBL" id="BARW01029197">
    <property type="protein sequence ID" value="GAJ06853.1"/>
    <property type="molecule type" value="Genomic_DNA"/>
</dbReference>
<sequence length="252" mass="28143">IVEEWCYDWYGAYEPTDQIDPVGRSTGQFKVTRGGAHSTKLEYLRSANRLGTLPDDKSYLVGFRVVCGELPKTDPLPVVPAPLNRQNVKQDIPGDLAKGPGPKKPYFKGPIEYVKIPPGSNGPMYSKHNHDPALINCPNGDLLAIWYSCRSEPGRELAILASRLRRGSNYWEPASAFWDAPDRNDHAPAMWYDGQKTIHHFNGLSVGATWGTMVLVMRTSTDSGATWSKAALINPEYARRHQPVQSVFRAYE</sequence>
<feature type="non-terminal residue" evidence="3">
    <location>
        <position position="252"/>
    </location>
</feature>
<dbReference type="Gene3D" id="2.120.10.10">
    <property type="match status" value="1"/>
</dbReference>
<dbReference type="AlphaFoldDB" id="X1TND4"/>
<evidence type="ECO:0000259" key="1">
    <source>
        <dbReference type="Pfam" id="PF03781"/>
    </source>
</evidence>
<organism evidence="3">
    <name type="scientific">marine sediment metagenome</name>
    <dbReference type="NCBI Taxonomy" id="412755"/>
    <lineage>
        <taxon>unclassified sequences</taxon>
        <taxon>metagenomes</taxon>
        <taxon>ecological metagenomes</taxon>
    </lineage>
</organism>
<accession>X1TND4</accession>
<feature type="non-terminal residue" evidence="3">
    <location>
        <position position="1"/>
    </location>
</feature>
<dbReference type="SUPFAM" id="SSF50939">
    <property type="entry name" value="Sialidases"/>
    <property type="match status" value="1"/>
</dbReference>
<evidence type="ECO:0000313" key="3">
    <source>
        <dbReference type="EMBL" id="GAJ06853.1"/>
    </source>
</evidence>
<dbReference type="InterPro" id="IPR005532">
    <property type="entry name" value="SUMF_dom"/>
</dbReference>
<dbReference type="Pfam" id="PF13088">
    <property type="entry name" value="BNR_2"/>
    <property type="match status" value="1"/>
</dbReference>
<proteinExistence type="predicted"/>
<name>X1TND4_9ZZZZ</name>
<dbReference type="InterPro" id="IPR016187">
    <property type="entry name" value="CTDL_fold"/>
</dbReference>